<dbReference type="EMBL" id="CM047902">
    <property type="protein sequence ID" value="KAJ0095565.1"/>
    <property type="molecule type" value="Genomic_DNA"/>
</dbReference>
<protein>
    <submittedName>
        <fullName evidence="1">Uncharacterized protein</fullName>
    </submittedName>
</protein>
<evidence type="ECO:0000313" key="2">
    <source>
        <dbReference type="Proteomes" id="UP001164250"/>
    </source>
</evidence>
<accession>A0ACC1B9B4</accession>
<proteinExistence type="predicted"/>
<sequence>MVDALVVFTNVMIRKRKISWLSR</sequence>
<gene>
    <name evidence="1" type="ORF">Patl1_15303</name>
</gene>
<evidence type="ECO:0000313" key="1">
    <source>
        <dbReference type="EMBL" id="KAJ0095565.1"/>
    </source>
</evidence>
<keyword evidence="2" id="KW-1185">Reference proteome</keyword>
<reference evidence="2" key="1">
    <citation type="journal article" date="2023" name="G3 (Bethesda)">
        <title>Genome assembly and association tests identify interacting loci associated with vigor, precocity, and sex in interspecific pistachio rootstocks.</title>
        <authorList>
            <person name="Palmer W."/>
            <person name="Jacygrad E."/>
            <person name="Sagayaradj S."/>
            <person name="Cavanaugh K."/>
            <person name="Han R."/>
            <person name="Bertier L."/>
            <person name="Beede B."/>
            <person name="Kafkas S."/>
            <person name="Golino D."/>
            <person name="Preece J."/>
            <person name="Michelmore R."/>
        </authorList>
    </citation>
    <scope>NUCLEOTIDE SEQUENCE [LARGE SCALE GENOMIC DNA]</scope>
</reference>
<name>A0ACC1B9B4_9ROSI</name>
<organism evidence="1 2">
    <name type="scientific">Pistacia atlantica</name>
    <dbReference type="NCBI Taxonomy" id="434234"/>
    <lineage>
        <taxon>Eukaryota</taxon>
        <taxon>Viridiplantae</taxon>
        <taxon>Streptophyta</taxon>
        <taxon>Embryophyta</taxon>
        <taxon>Tracheophyta</taxon>
        <taxon>Spermatophyta</taxon>
        <taxon>Magnoliopsida</taxon>
        <taxon>eudicotyledons</taxon>
        <taxon>Gunneridae</taxon>
        <taxon>Pentapetalae</taxon>
        <taxon>rosids</taxon>
        <taxon>malvids</taxon>
        <taxon>Sapindales</taxon>
        <taxon>Anacardiaceae</taxon>
        <taxon>Pistacia</taxon>
    </lineage>
</organism>
<dbReference type="Proteomes" id="UP001164250">
    <property type="component" value="Chromosome 6"/>
</dbReference>
<comment type="caution">
    <text evidence="1">The sequence shown here is derived from an EMBL/GenBank/DDBJ whole genome shotgun (WGS) entry which is preliminary data.</text>
</comment>